<dbReference type="Pfam" id="PF02534">
    <property type="entry name" value="T4SS-DNA_transf"/>
    <property type="match status" value="1"/>
</dbReference>
<evidence type="ECO:0000313" key="9">
    <source>
        <dbReference type="EMBL" id="MFC3210692.1"/>
    </source>
</evidence>
<evidence type="ECO:0000256" key="6">
    <source>
        <dbReference type="ARBA" id="ARBA00023136"/>
    </source>
</evidence>
<dbReference type="NCBIfam" id="NF045973">
    <property type="entry name" value="conju_CD1115"/>
    <property type="match status" value="1"/>
</dbReference>
<feature type="transmembrane region" description="Helical" evidence="8">
    <location>
        <begin position="12"/>
        <end position="36"/>
    </location>
</feature>
<reference evidence="10" key="1">
    <citation type="journal article" date="2019" name="Int. J. Syst. Evol. Microbiol.">
        <title>The Global Catalogue of Microorganisms (GCM) 10K type strain sequencing project: providing services to taxonomists for standard genome sequencing and annotation.</title>
        <authorList>
            <consortium name="The Broad Institute Genomics Platform"/>
            <consortium name="The Broad Institute Genome Sequencing Center for Infectious Disease"/>
            <person name="Wu L."/>
            <person name="Ma J."/>
        </authorList>
    </citation>
    <scope>NUCLEOTIDE SEQUENCE [LARGE SCALE GENOMIC DNA]</scope>
    <source>
        <strain evidence="10">CCM 320</strain>
    </source>
</reference>
<keyword evidence="3" id="KW-1003">Cell membrane</keyword>
<name>A0ABV7KMK4_PLAOK</name>
<keyword evidence="5 8" id="KW-1133">Transmembrane helix</keyword>
<dbReference type="EMBL" id="JBHRUJ010000010">
    <property type="protein sequence ID" value="MFC3210692.1"/>
    <property type="molecule type" value="Genomic_DNA"/>
</dbReference>
<dbReference type="Gene3D" id="3.40.50.300">
    <property type="entry name" value="P-loop containing nucleotide triphosphate hydrolases"/>
    <property type="match status" value="2"/>
</dbReference>
<sequence length="662" mass="74286">MAKKTLRKGAGVKIGVTFLLSLVVGYTLTGVLRFIAEKESLNGLLLDVSGTTGFLLNEADQQSQLLVAILSVVFFGWFLSKMRLFEHKYEDAHDFGVHGSARFTQPAEVIDGKHFSKQNKYHKANPEKTLGSLENGLIVGRMPDKKQVLIVPRTTAIDNRNVYIVGSSGSGKGQSYVIPNLLNNKEETLIVTDPKGELFDQTAAIKREQGYRVYQIDFINFKQDGYNLLDYVLDDQDAQSVSVTIAKNSTKDGKEDFFMERAQKMLAGLIVYCKTEIPNASMQDVLDAFNEKVAPDEDRFREWVDEELGTGHPAYQLLKGLTTLGGNTRASVTSSFASQVSIFTLKKISEMTRTSDFNFREFQEQKSVLYVKLPMDENPFTALTSVFFDQLIAQFYKMADENKGKLKIPTIFLLDEFANIGKIEKYGRVLATCRGLGLSMNTIVQDNGQIESIYGKEMARSILSNHDTLLFLRSKDMETIKYFSQLAGETTAKVQTGSSSQSGGFLSGKSSASQSQSEQYVKRSLIPEGDLSSISREDCYLFVSGLYPMKLQKAWQSEVFGDYVEKYQAPHPEPKMESKPEVQWPTDENEPAEPPEEPVALASGGNTTRVIEEEINQSDLFDLDYEEEELEDHPDSESVPENEPTIDERLKEKEEIDLRTLL</sequence>
<comment type="subcellular location">
    <subcellularLocation>
        <location evidence="1">Cell membrane</location>
        <topology evidence="1">Multi-pass membrane protein</topology>
    </subcellularLocation>
</comment>
<keyword evidence="4 8" id="KW-0812">Transmembrane</keyword>
<feature type="compositionally biased region" description="Basic and acidic residues" evidence="7">
    <location>
        <begin position="646"/>
        <end position="662"/>
    </location>
</feature>
<protein>
    <submittedName>
        <fullName evidence="9">VirD4-like conjugal transfer protein, CD1115 family</fullName>
    </submittedName>
</protein>
<gene>
    <name evidence="9" type="ORF">ACFOEJ_06395</name>
</gene>
<dbReference type="PANTHER" id="PTHR37937:SF1">
    <property type="entry name" value="CONJUGATIVE TRANSFER: DNA TRANSPORT"/>
    <property type="match status" value="1"/>
</dbReference>
<evidence type="ECO:0000256" key="1">
    <source>
        <dbReference type="ARBA" id="ARBA00004651"/>
    </source>
</evidence>
<dbReference type="SUPFAM" id="SSF52540">
    <property type="entry name" value="P-loop containing nucleoside triphosphate hydrolases"/>
    <property type="match status" value="1"/>
</dbReference>
<dbReference type="PANTHER" id="PTHR37937">
    <property type="entry name" value="CONJUGATIVE TRANSFER: DNA TRANSPORT"/>
    <property type="match status" value="1"/>
</dbReference>
<evidence type="ECO:0000256" key="2">
    <source>
        <dbReference type="ARBA" id="ARBA00008806"/>
    </source>
</evidence>
<dbReference type="Proteomes" id="UP001595625">
    <property type="component" value="Unassembled WGS sequence"/>
</dbReference>
<evidence type="ECO:0000256" key="8">
    <source>
        <dbReference type="SAM" id="Phobius"/>
    </source>
</evidence>
<dbReference type="InterPro" id="IPR003688">
    <property type="entry name" value="TraG/VirD4"/>
</dbReference>
<evidence type="ECO:0000256" key="3">
    <source>
        <dbReference type="ARBA" id="ARBA00022475"/>
    </source>
</evidence>
<feature type="region of interest" description="Disordered" evidence="7">
    <location>
        <begin position="570"/>
        <end position="662"/>
    </location>
</feature>
<evidence type="ECO:0000256" key="5">
    <source>
        <dbReference type="ARBA" id="ARBA00022989"/>
    </source>
</evidence>
<dbReference type="CDD" id="cd01127">
    <property type="entry name" value="TrwB_TraG_TraD_VirD4"/>
    <property type="match status" value="1"/>
</dbReference>
<comment type="caution">
    <text evidence="9">The sequence shown here is derived from an EMBL/GenBank/DDBJ whole genome shotgun (WGS) entry which is preliminary data.</text>
</comment>
<dbReference type="RefSeq" id="WP_240633632.1">
    <property type="nucleotide sequence ID" value="NZ_JBHRUJ010000010.1"/>
</dbReference>
<keyword evidence="10" id="KW-1185">Reference proteome</keyword>
<accession>A0ABV7KMK4</accession>
<dbReference type="InterPro" id="IPR051539">
    <property type="entry name" value="T4SS-coupling_protein"/>
</dbReference>
<proteinExistence type="inferred from homology"/>
<comment type="similarity">
    <text evidence="2">Belongs to the VirD4/TraG family.</text>
</comment>
<evidence type="ECO:0000313" key="10">
    <source>
        <dbReference type="Proteomes" id="UP001595625"/>
    </source>
</evidence>
<organism evidence="9 10">
    <name type="scientific">Planomicrobium okeanokoites</name>
    <name type="common">Planococcus okeanokoites</name>
    <name type="synonym">Flavobacterium okeanokoites</name>
    <dbReference type="NCBI Taxonomy" id="244"/>
    <lineage>
        <taxon>Bacteria</taxon>
        <taxon>Bacillati</taxon>
        <taxon>Bacillota</taxon>
        <taxon>Bacilli</taxon>
        <taxon>Bacillales</taxon>
        <taxon>Caryophanaceae</taxon>
        <taxon>Planomicrobium</taxon>
    </lineage>
</organism>
<dbReference type="InterPro" id="IPR027417">
    <property type="entry name" value="P-loop_NTPase"/>
</dbReference>
<evidence type="ECO:0000256" key="4">
    <source>
        <dbReference type="ARBA" id="ARBA00022692"/>
    </source>
</evidence>
<evidence type="ECO:0000256" key="7">
    <source>
        <dbReference type="SAM" id="MobiDB-lite"/>
    </source>
</evidence>
<feature type="compositionally biased region" description="Acidic residues" evidence="7">
    <location>
        <begin position="613"/>
        <end position="640"/>
    </location>
</feature>
<feature type="compositionally biased region" description="Acidic residues" evidence="7">
    <location>
        <begin position="587"/>
        <end position="596"/>
    </location>
</feature>
<keyword evidence="6 8" id="KW-0472">Membrane</keyword>